<dbReference type="PANTHER" id="PTHR35218">
    <property type="entry name" value="RNASE H DOMAIN-CONTAINING PROTEIN"/>
    <property type="match status" value="1"/>
</dbReference>
<protein>
    <submittedName>
        <fullName evidence="1">Uncharacterized protein</fullName>
    </submittedName>
</protein>
<sequence>MEQVEFLRLIVTSLFMDQQNMNLNHFSILMWNLQGAASRNFLFTLKEFIRKHDQKILILVETKVSGDTIDDVCHRINFDGTFRAKAVGFRVGQVVRPGPGLAVPHSDCAVGPGLRAIVGQSLFVSAHSHRTRVSIHLSCAGRLTSPIPACSAACAFSSTAPSAPSATTMTSIVRRIPDELETFRFIVPKFATMFAGNSLLLL</sequence>
<accession>A0A9Q1K821</accession>
<dbReference type="Proteomes" id="UP001153076">
    <property type="component" value="Unassembled WGS sequence"/>
</dbReference>
<proteinExistence type="predicted"/>
<dbReference type="PANTHER" id="PTHR35218:SF9">
    <property type="entry name" value="ENDONUCLEASE_EXONUCLEASE_PHOSPHATASE DOMAIN-CONTAINING PROTEIN"/>
    <property type="match status" value="1"/>
</dbReference>
<comment type="caution">
    <text evidence="1">The sequence shown here is derived from an EMBL/GenBank/DDBJ whole genome shotgun (WGS) entry which is preliminary data.</text>
</comment>
<reference evidence="1" key="1">
    <citation type="submission" date="2022-04" db="EMBL/GenBank/DDBJ databases">
        <title>Carnegiea gigantea Genome sequencing and assembly v2.</title>
        <authorList>
            <person name="Copetti D."/>
            <person name="Sanderson M.J."/>
            <person name="Burquez A."/>
            <person name="Wojciechowski M.F."/>
        </authorList>
    </citation>
    <scope>NUCLEOTIDE SEQUENCE</scope>
    <source>
        <strain evidence="1">SGP5-SGP5p</strain>
        <tissue evidence="1">Aerial part</tissue>
    </source>
</reference>
<keyword evidence="2" id="KW-1185">Reference proteome</keyword>
<dbReference type="AlphaFoldDB" id="A0A9Q1K821"/>
<evidence type="ECO:0000313" key="2">
    <source>
        <dbReference type="Proteomes" id="UP001153076"/>
    </source>
</evidence>
<organism evidence="1 2">
    <name type="scientific">Carnegiea gigantea</name>
    <dbReference type="NCBI Taxonomy" id="171969"/>
    <lineage>
        <taxon>Eukaryota</taxon>
        <taxon>Viridiplantae</taxon>
        <taxon>Streptophyta</taxon>
        <taxon>Embryophyta</taxon>
        <taxon>Tracheophyta</taxon>
        <taxon>Spermatophyta</taxon>
        <taxon>Magnoliopsida</taxon>
        <taxon>eudicotyledons</taxon>
        <taxon>Gunneridae</taxon>
        <taxon>Pentapetalae</taxon>
        <taxon>Caryophyllales</taxon>
        <taxon>Cactineae</taxon>
        <taxon>Cactaceae</taxon>
        <taxon>Cactoideae</taxon>
        <taxon>Echinocereeae</taxon>
        <taxon>Carnegiea</taxon>
    </lineage>
</organism>
<evidence type="ECO:0000313" key="1">
    <source>
        <dbReference type="EMBL" id="KAJ8438604.1"/>
    </source>
</evidence>
<name>A0A9Q1K821_9CARY</name>
<dbReference type="EMBL" id="JAKOGI010000248">
    <property type="protein sequence ID" value="KAJ8438604.1"/>
    <property type="molecule type" value="Genomic_DNA"/>
</dbReference>
<gene>
    <name evidence="1" type="ORF">Cgig2_010388</name>
</gene>